<dbReference type="InterPro" id="IPR029063">
    <property type="entry name" value="SAM-dependent_MTases_sf"/>
</dbReference>
<dbReference type="PROSITE" id="PS50926">
    <property type="entry name" value="TRAM"/>
    <property type="match status" value="1"/>
</dbReference>
<evidence type="ECO:0000256" key="5">
    <source>
        <dbReference type="PROSITE-ProRule" id="PRU10015"/>
    </source>
</evidence>
<feature type="binding site" evidence="4">
    <location>
        <position position="470"/>
    </location>
    <ligand>
        <name>S-adenosyl-L-methionine</name>
        <dbReference type="ChEBI" id="CHEBI:59789"/>
    </ligand>
</feature>
<dbReference type="Pfam" id="PF01938">
    <property type="entry name" value="TRAM"/>
    <property type="match status" value="1"/>
</dbReference>
<keyword evidence="8" id="KW-1185">Reference proteome</keyword>
<feature type="active site" description="Nucleophile" evidence="4">
    <location>
        <position position="497"/>
    </location>
</feature>
<dbReference type="Gene3D" id="2.40.50.140">
    <property type="entry name" value="Nucleic acid-binding proteins"/>
    <property type="match status" value="1"/>
</dbReference>
<organism evidence="7 8">
    <name type="scientific">Hallella colorans</name>
    <dbReference type="NCBI Taxonomy" id="1703337"/>
    <lineage>
        <taxon>Bacteria</taxon>
        <taxon>Pseudomonadati</taxon>
        <taxon>Bacteroidota</taxon>
        <taxon>Bacteroidia</taxon>
        <taxon>Bacteroidales</taxon>
        <taxon>Prevotellaceae</taxon>
        <taxon>Hallella</taxon>
    </lineage>
</organism>
<dbReference type="GO" id="GO:0070475">
    <property type="term" value="P:rRNA base methylation"/>
    <property type="evidence" value="ECO:0007669"/>
    <property type="project" value="TreeGrafter"/>
</dbReference>
<dbReference type="AlphaFoldDB" id="A0A2U0UBR8"/>
<dbReference type="PANTHER" id="PTHR11061:SF30">
    <property type="entry name" value="TRNA (URACIL(54)-C(5))-METHYLTRANSFERASE"/>
    <property type="match status" value="1"/>
</dbReference>
<evidence type="ECO:0000259" key="6">
    <source>
        <dbReference type="PROSITE" id="PS50926"/>
    </source>
</evidence>
<name>A0A2U0UBR8_9BACT</name>
<dbReference type="Gene3D" id="2.40.50.1070">
    <property type="match status" value="1"/>
</dbReference>
<keyword evidence="2 4" id="KW-0808">Transferase</keyword>
<feature type="active site" evidence="5">
    <location>
        <position position="497"/>
    </location>
</feature>
<evidence type="ECO:0000256" key="3">
    <source>
        <dbReference type="ARBA" id="ARBA00022691"/>
    </source>
</evidence>
<keyword evidence="3 4" id="KW-0949">S-adenosyl-L-methionine</keyword>
<dbReference type="InterPro" id="IPR002792">
    <property type="entry name" value="TRAM_dom"/>
</dbReference>
<protein>
    <submittedName>
        <fullName evidence="7">23S rRNA (Uracil1939-C5)-methyltransferase</fullName>
    </submittedName>
</protein>
<proteinExistence type="inferred from homology"/>
<dbReference type="SUPFAM" id="SSF50249">
    <property type="entry name" value="Nucleic acid-binding proteins"/>
    <property type="match status" value="1"/>
</dbReference>
<evidence type="ECO:0000313" key="7">
    <source>
        <dbReference type="EMBL" id="PVX55076.1"/>
    </source>
</evidence>
<evidence type="ECO:0000256" key="4">
    <source>
        <dbReference type="PROSITE-ProRule" id="PRU01024"/>
    </source>
</evidence>
<dbReference type="CDD" id="cd02440">
    <property type="entry name" value="AdoMet_MTases"/>
    <property type="match status" value="1"/>
</dbReference>
<reference evidence="7 8" key="1">
    <citation type="submission" date="2018-05" db="EMBL/GenBank/DDBJ databases">
        <title>Genomic Encyclopedia of Type Strains, Phase IV (KMG-IV): sequencing the most valuable type-strain genomes for metagenomic binning, comparative biology and taxonomic classification.</title>
        <authorList>
            <person name="Goeker M."/>
        </authorList>
    </citation>
    <scope>NUCLEOTIDE SEQUENCE [LARGE SCALE GENOMIC DNA]</scope>
    <source>
        <strain evidence="7 8">DSM 100333</strain>
    </source>
</reference>
<dbReference type="GO" id="GO:0070041">
    <property type="term" value="F:rRNA (uridine-C5-)-methyltransferase activity"/>
    <property type="evidence" value="ECO:0007669"/>
    <property type="project" value="TreeGrafter"/>
</dbReference>
<feature type="binding site" evidence="4">
    <location>
        <position position="400"/>
    </location>
    <ligand>
        <name>S-adenosyl-L-methionine</name>
        <dbReference type="ChEBI" id="CHEBI:59789"/>
    </ligand>
</feature>
<dbReference type="EMBL" id="QENY01000007">
    <property type="protein sequence ID" value="PVX55076.1"/>
    <property type="molecule type" value="Genomic_DNA"/>
</dbReference>
<evidence type="ECO:0000256" key="2">
    <source>
        <dbReference type="ARBA" id="ARBA00022679"/>
    </source>
</evidence>
<dbReference type="InterPro" id="IPR010280">
    <property type="entry name" value="U5_MeTrfase_fam"/>
</dbReference>
<dbReference type="FunFam" id="3.40.50.150:FF:000009">
    <property type="entry name" value="23S rRNA (Uracil(1939)-C(5))-methyltransferase RlmD"/>
    <property type="match status" value="1"/>
</dbReference>
<dbReference type="NCBIfam" id="TIGR00479">
    <property type="entry name" value="rumA"/>
    <property type="match status" value="1"/>
</dbReference>
<dbReference type="Proteomes" id="UP000245870">
    <property type="component" value="Unassembled WGS sequence"/>
</dbReference>
<dbReference type="PROSITE" id="PS01231">
    <property type="entry name" value="TRMA_2"/>
    <property type="match status" value="1"/>
</dbReference>
<dbReference type="PROSITE" id="PS51687">
    <property type="entry name" value="SAM_MT_RNA_M5U"/>
    <property type="match status" value="1"/>
</dbReference>
<comment type="caution">
    <text evidence="7">The sequence shown here is derived from an EMBL/GenBank/DDBJ whole genome shotgun (WGS) entry which is preliminary data.</text>
</comment>
<comment type="similarity">
    <text evidence="4">Belongs to the class I-like SAM-binding methyltransferase superfamily. RNA M5U methyltransferase family.</text>
</comment>
<sequence length="541" mass="61823">MLFFCDLYLTHIEGLHQVDDDGHTFDLKTIFYNPAAGYCRDYSLPLQPNYCIMSRKRKTLPLLQGVTIEAVAAEGKCIFHHEDQVVFVPFCVPGDVVDVQITKKKHRYCEGRVERFVRLSDTRTVPVCEHFGVCGGCKWQNLPYAEQLKAKQQQVEDQLRRIGKVELPLIDTIMGSVKTYEYRNKLEFGCCSKRWFTREELDNAELNLDSGNHAAIGFHITGAFDKIYPIKKCWLMADAHNDMRNEIERYAKATGMTFYDVREQRGLLRSLMFRTSNTGEWMVLVQFHFDEPQDEERARALLQHIADRFPQITSLIYVDNQKGNDTFGDLKLITFKGTDYIYETMEDLKFKVGPKSFYQTNTEQAYHLYSVVRSMCYDGGGAPHDVETGAKGMPLIYDLYTGTGTIANFVARKARQVIGIEFVPEAIEDAKVNSSLNGIGNTTFFAGDMKTVLTDEFVSQYGRPDIIITDPPRTGMHEDVVRVILKAAPGRIIYVSCNPATQARDLALLDQDYRVERVQPVDMFPHTPHVENVVLLMRKSQ</sequence>
<dbReference type="InterPro" id="IPR012340">
    <property type="entry name" value="NA-bd_OB-fold"/>
</dbReference>
<dbReference type="InterPro" id="IPR030390">
    <property type="entry name" value="MeTrfase_TrmA_AS"/>
</dbReference>
<feature type="binding site" evidence="4">
    <location>
        <position position="359"/>
    </location>
    <ligand>
        <name>S-adenosyl-L-methionine</name>
        <dbReference type="ChEBI" id="CHEBI:59789"/>
    </ligand>
</feature>
<dbReference type="PROSITE" id="PS01230">
    <property type="entry name" value="TRMA_1"/>
    <property type="match status" value="1"/>
</dbReference>
<dbReference type="PANTHER" id="PTHR11061">
    <property type="entry name" value="RNA M5U METHYLTRANSFERASE"/>
    <property type="match status" value="1"/>
</dbReference>
<gene>
    <name evidence="7" type="ORF">C7379_10755</name>
</gene>
<dbReference type="Pfam" id="PF05958">
    <property type="entry name" value="tRNA_U5-meth_tr"/>
    <property type="match status" value="1"/>
</dbReference>
<feature type="binding site" evidence="4">
    <location>
        <position position="421"/>
    </location>
    <ligand>
        <name>S-adenosyl-L-methionine</name>
        <dbReference type="ChEBI" id="CHEBI:59789"/>
    </ligand>
</feature>
<accession>A0A2U0UBR8</accession>
<dbReference type="InterPro" id="IPR030391">
    <property type="entry name" value="MeTrfase_TrmA_CS"/>
</dbReference>
<keyword evidence="1 4" id="KW-0489">Methyltransferase</keyword>
<dbReference type="SUPFAM" id="SSF53335">
    <property type="entry name" value="S-adenosyl-L-methionine-dependent methyltransferases"/>
    <property type="match status" value="1"/>
</dbReference>
<feature type="domain" description="TRAM" evidence="6">
    <location>
        <begin position="57"/>
        <end position="115"/>
    </location>
</feature>
<evidence type="ECO:0000256" key="1">
    <source>
        <dbReference type="ARBA" id="ARBA00022603"/>
    </source>
</evidence>
<dbReference type="Gene3D" id="3.40.50.150">
    <property type="entry name" value="Vaccinia Virus protein VP39"/>
    <property type="match status" value="1"/>
</dbReference>
<evidence type="ECO:0000313" key="8">
    <source>
        <dbReference type="Proteomes" id="UP000245870"/>
    </source>
</evidence>